<reference evidence="2" key="1">
    <citation type="submission" date="2023-04" db="EMBL/GenBank/DDBJ databases">
        <title>Draft genome sequences of Lactobacillus delbrueckii subsp. bulgaricus ME-900 and ME-901 with improved acid tolerance.</title>
        <authorList>
            <person name="Ishida T."/>
            <person name="Yamamoto E."/>
            <person name="Koizumi A."/>
            <person name="Fujiwara S."/>
            <person name="Makino S."/>
            <person name="Kano H."/>
            <person name="Kimura K."/>
        </authorList>
    </citation>
    <scope>NUCLEOTIDE SEQUENCE</scope>
    <source>
        <strain evidence="2">ME-900</strain>
    </source>
</reference>
<dbReference type="Gene3D" id="3.30.300.130">
    <property type="entry name" value="Fe-S cluster assembly (FSCA)"/>
    <property type="match status" value="1"/>
</dbReference>
<dbReference type="PANTHER" id="PTHR42831">
    <property type="entry name" value="FE-S PROTEIN MATURATION AUXILIARY FACTOR YITW"/>
    <property type="match status" value="1"/>
</dbReference>
<proteinExistence type="predicted"/>
<organism evidence="2 3">
    <name type="scientific">Lactobacillus delbrueckii subsp. bulgaricus</name>
    <dbReference type="NCBI Taxonomy" id="1585"/>
    <lineage>
        <taxon>Bacteria</taxon>
        <taxon>Bacillati</taxon>
        <taxon>Bacillota</taxon>
        <taxon>Bacilli</taxon>
        <taxon>Lactobacillales</taxon>
        <taxon>Lactobacillaceae</taxon>
        <taxon>Lactobacillus</taxon>
    </lineage>
</organism>
<dbReference type="Proteomes" id="UP001165243">
    <property type="component" value="Unassembled WGS sequence"/>
</dbReference>
<feature type="domain" description="MIP18 family-like" evidence="1">
    <location>
        <begin position="4"/>
        <end position="73"/>
    </location>
</feature>
<gene>
    <name evidence="2" type="ORF">ME0900_07060</name>
</gene>
<accession>A0AAV5PDN3</accession>
<evidence type="ECO:0000259" key="1">
    <source>
        <dbReference type="Pfam" id="PF01883"/>
    </source>
</evidence>
<dbReference type="SUPFAM" id="SSF117916">
    <property type="entry name" value="Fe-S cluster assembly (FSCA) domain-like"/>
    <property type="match status" value="1"/>
</dbReference>
<dbReference type="RefSeq" id="WP_003624189.1">
    <property type="nucleotide sequence ID" value="NZ_BSWJ01000009.1"/>
</dbReference>
<dbReference type="InterPro" id="IPR002744">
    <property type="entry name" value="MIP18-like"/>
</dbReference>
<comment type="caution">
    <text evidence="2">The sequence shown here is derived from an EMBL/GenBank/DDBJ whole genome shotgun (WGS) entry which is preliminary data.</text>
</comment>
<dbReference type="AlphaFoldDB" id="A0AAV5PDN3"/>
<dbReference type="EMBL" id="BSWK01000008">
    <property type="protein sequence ID" value="GMB86333.1"/>
    <property type="molecule type" value="Genomic_DNA"/>
</dbReference>
<dbReference type="Pfam" id="PF01883">
    <property type="entry name" value="FeS_assembly_P"/>
    <property type="match status" value="1"/>
</dbReference>
<protein>
    <recommendedName>
        <fullName evidence="1">MIP18 family-like domain-containing protein</fullName>
    </recommendedName>
</protein>
<dbReference type="InterPro" id="IPR052339">
    <property type="entry name" value="Fe-S_Maturation_MIP18"/>
</dbReference>
<name>A0AAV5PDN3_LACDE</name>
<evidence type="ECO:0000313" key="2">
    <source>
        <dbReference type="EMBL" id="GMB86333.1"/>
    </source>
</evidence>
<dbReference type="PANTHER" id="PTHR42831:SF1">
    <property type="entry name" value="FE-S PROTEIN MATURATION AUXILIARY FACTOR YITW"/>
    <property type="match status" value="1"/>
</dbReference>
<dbReference type="InterPro" id="IPR034904">
    <property type="entry name" value="FSCA_dom_sf"/>
</dbReference>
<evidence type="ECO:0000313" key="3">
    <source>
        <dbReference type="Proteomes" id="UP001165243"/>
    </source>
</evidence>
<sequence>MVNQVIGQLQTVIDPELLVNVVDLGLIYGVDIDDEGNCLVTMTLTTAGCPLNDYLNREIRQAVSQLAAIRGRTV</sequence>